<dbReference type="RefSeq" id="WP_208339716.1">
    <property type="nucleotide sequence ID" value="NZ_CAWQFN010000563.1"/>
</dbReference>
<comment type="caution">
    <text evidence="3">The sequence shown here is derived from an EMBL/GenBank/DDBJ whole genome shotgun (WGS) entry which is preliminary data.</text>
</comment>
<evidence type="ECO:0000313" key="4">
    <source>
        <dbReference type="Proteomes" id="UP000667802"/>
    </source>
</evidence>
<evidence type="ECO:0000256" key="1">
    <source>
        <dbReference type="SAM" id="MobiDB-lite"/>
    </source>
</evidence>
<dbReference type="InterPro" id="IPR025295">
    <property type="entry name" value="eCIS_core_dom"/>
</dbReference>
<gene>
    <name evidence="3" type="ORF">G7B40_009250</name>
</gene>
<dbReference type="Pfam" id="PF13699">
    <property type="entry name" value="eCIS_core"/>
    <property type="match status" value="1"/>
</dbReference>
<accession>A0AAP5M9J5</accession>
<sequence length="504" mass="55725">MSGAMNGKSGSQAKSTTPPPAFSLSQPGILQRKCDCGGVAELTGQCEECNSKRLSGQGRVSNPSVGDEVSQMAALTGMEQYPGHSFGRMSVQANVLQRINTPNKTGLPDALKAGVESLSGYSLNDVRVHYNSPKPAQLQALAYTQGTEIHVTPGQEEHLPHEAWHVVQQMQGRVKPTMQMKGVQINDDKGLEREAEVMGAKAINLKADAQMATKLSNRGKNGQSSQQHGVEYSSQFDELSHGFIQRRCETFLEKAEPVQRSISFEAPIQRSPCQGTTHDTSNEHLVIETDYTNYINRNASREFEIPKGSLDTNENGTHKTGYADIADRSAKELYEIKRATEAYPDAQLNRYIAMANNSCGQGWKAGSYYPNERIIDFSRYEANMEIYAVKDARPGFIRYLKQPQGGRLGIANDLGGGVYVRGMADQADLPPLNQWVNIWTQEIWNEAQNPETIDVNAPAYLSTVQQVQQTVQNVNNSLRGGMLDRDLLKQGWKRLEDIIANLPF</sequence>
<proteinExistence type="predicted"/>
<protein>
    <submittedName>
        <fullName evidence="3">DUF4157 domain-containing protein</fullName>
    </submittedName>
</protein>
<name>A0AAP5M9J5_9CYAN</name>
<keyword evidence="4" id="KW-1185">Reference proteome</keyword>
<evidence type="ECO:0000259" key="2">
    <source>
        <dbReference type="Pfam" id="PF13699"/>
    </source>
</evidence>
<feature type="region of interest" description="Disordered" evidence="1">
    <location>
        <begin position="1"/>
        <end position="27"/>
    </location>
</feature>
<dbReference type="Proteomes" id="UP000667802">
    <property type="component" value="Unassembled WGS sequence"/>
</dbReference>
<organism evidence="3 4">
    <name type="scientific">Aetokthonos hydrillicola Thurmond2011</name>
    <dbReference type="NCBI Taxonomy" id="2712845"/>
    <lineage>
        <taxon>Bacteria</taxon>
        <taxon>Bacillati</taxon>
        <taxon>Cyanobacteriota</taxon>
        <taxon>Cyanophyceae</taxon>
        <taxon>Nostocales</taxon>
        <taxon>Hapalosiphonaceae</taxon>
        <taxon>Aetokthonos</taxon>
    </lineage>
</organism>
<reference evidence="4" key="1">
    <citation type="journal article" date="2021" name="Science">
        <title>Hunting the eagle killer: A cyanobacterial neurotoxin causes vacuolar myelinopathy.</title>
        <authorList>
            <person name="Breinlinger S."/>
            <person name="Phillips T.J."/>
            <person name="Haram B.N."/>
            <person name="Mares J."/>
            <person name="Martinez Yerena J.A."/>
            <person name="Hrouzek P."/>
            <person name="Sobotka R."/>
            <person name="Henderson W.M."/>
            <person name="Schmieder P."/>
            <person name="Williams S.M."/>
            <person name="Lauderdale J.D."/>
            <person name="Wilde H.D."/>
            <person name="Gerrin W."/>
            <person name="Kust A."/>
            <person name="Washington J.W."/>
            <person name="Wagner C."/>
            <person name="Geier B."/>
            <person name="Liebeke M."/>
            <person name="Enke H."/>
            <person name="Niedermeyer T.H.J."/>
            <person name="Wilde S.B."/>
        </authorList>
    </citation>
    <scope>NUCLEOTIDE SEQUENCE [LARGE SCALE GENOMIC DNA]</scope>
    <source>
        <strain evidence="4">Thurmond2011</strain>
    </source>
</reference>
<dbReference type="AlphaFoldDB" id="A0AAP5M9J5"/>
<feature type="domain" description="eCIS core" evidence="2">
    <location>
        <begin position="107"/>
        <end position="172"/>
    </location>
</feature>
<dbReference type="EMBL" id="JAALHA020000003">
    <property type="protein sequence ID" value="MDR9894753.1"/>
    <property type="molecule type" value="Genomic_DNA"/>
</dbReference>
<evidence type="ECO:0000313" key="3">
    <source>
        <dbReference type="EMBL" id="MDR9894753.1"/>
    </source>
</evidence>